<feature type="transmembrane region" description="Helical" evidence="1">
    <location>
        <begin position="206"/>
        <end position="230"/>
    </location>
</feature>
<dbReference type="AlphaFoldDB" id="A0A317D3P1"/>
<keyword evidence="1" id="KW-1133">Transmembrane helix</keyword>
<accession>A0A317D3P1</accession>
<evidence type="ECO:0000313" key="2">
    <source>
        <dbReference type="EMBL" id="PWR07253.1"/>
    </source>
</evidence>
<gene>
    <name evidence="2" type="ORF">DKT68_19455</name>
</gene>
<feature type="transmembrane region" description="Helical" evidence="1">
    <location>
        <begin position="309"/>
        <end position="330"/>
    </location>
</feature>
<evidence type="ECO:0000256" key="1">
    <source>
        <dbReference type="SAM" id="Phobius"/>
    </source>
</evidence>
<feature type="transmembrane region" description="Helical" evidence="1">
    <location>
        <begin position="172"/>
        <end position="194"/>
    </location>
</feature>
<comment type="caution">
    <text evidence="2">The sequence shown here is derived from an EMBL/GenBank/DDBJ whole genome shotgun (WGS) entry which is preliminary data.</text>
</comment>
<protein>
    <submittedName>
        <fullName evidence="2">Polyketide antibiotic transporter</fullName>
    </submittedName>
</protein>
<sequence>MTAVDTQAPQVPPVTVRPAAGRAVTWLAVCQMRRGAGIVILLVAGMSAMVAITYASTVGDALDAAALAALAENPAIRTLFGEPVALNTSGGFTVWRTGTVLAVLVGVWGLLTATRITRGEEDAGRWDLLLAGRIPLTTIVIRHVTTVVAAVLLAGLATAGALIAAGTPPVGAALHGAGVALVGVFFAAAGTVAAQIVPARSAATGAAAALLGAGLLIRMIGDGIDALGWLRWLSPFGLMALSRPYDTNRVLPLVVLALAASALLATIPATTGHRDIRGGWLAPRTGRAPRLALLGSIPVFAVRRLLRPLAGWTAGIGAYYLLIGLLAVSMTDFLADNAQFADLAAQAGFAGLGSVEGYAAAMFGLLAIPVGIFTAVRIAATAADETDRRLTLLYAQPVTRLRLLATEAAVTASGAVILTANAGLATWAGATAVGAPLHLDAALAGAVNVVPVAVLCLGAAIFALGWLPRAVALIGALPAAGGFLLQVIVDSTGAPHWVSQLSPFAHLASVPDVPPDWAGIAGMVGIATVVTIIGAHGYQHRDLRD</sequence>
<feature type="transmembrane region" description="Helical" evidence="1">
    <location>
        <begin position="250"/>
        <end position="267"/>
    </location>
</feature>
<dbReference type="Proteomes" id="UP000245410">
    <property type="component" value="Unassembled WGS sequence"/>
</dbReference>
<feature type="transmembrane region" description="Helical" evidence="1">
    <location>
        <begin position="471"/>
        <end position="489"/>
    </location>
</feature>
<reference evidence="2 3" key="1">
    <citation type="submission" date="2018-05" db="EMBL/GenBank/DDBJ databases">
        <title>Micromonospora atacamensis sp. nov., a novel actinobacteria isolated from high altitude Atacama Desert soil.</title>
        <authorList>
            <person name="Carro L."/>
            <person name="Golinska P."/>
            <person name="Klenk H.-P."/>
            <person name="Goodfellow M."/>
        </authorList>
    </citation>
    <scope>NUCLEOTIDE SEQUENCE [LARGE SCALE GENOMIC DNA]</scope>
    <source>
        <strain evidence="2 3">5R2A7</strain>
    </source>
</reference>
<organism evidence="2 3">
    <name type="scientific">Micromonospora acroterricola</name>
    <dbReference type="NCBI Taxonomy" id="2202421"/>
    <lineage>
        <taxon>Bacteria</taxon>
        <taxon>Bacillati</taxon>
        <taxon>Actinomycetota</taxon>
        <taxon>Actinomycetes</taxon>
        <taxon>Micromonosporales</taxon>
        <taxon>Micromonosporaceae</taxon>
        <taxon>Micromonospora</taxon>
    </lineage>
</organism>
<feature type="transmembrane region" description="Helical" evidence="1">
    <location>
        <begin position="358"/>
        <end position="380"/>
    </location>
</feature>
<feature type="transmembrane region" description="Helical" evidence="1">
    <location>
        <begin position="36"/>
        <end position="55"/>
    </location>
</feature>
<dbReference type="EMBL" id="QGKR01000226">
    <property type="protein sequence ID" value="PWR07253.1"/>
    <property type="molecule type" value="Genomic_DNA"/>
</dbReference>
<dbReference type="OrthoDB" id="2014935at2"/>
<feature type="transmembrane region" description="Helical" evidence="1">
    <location>
        <begin position="93"/>
        <end position="111"/>
    </location>
</feature>
<feature type="transmembrane region" description="Helical" evidence="1">
    <location>
        <begin position="517"/>
        <end position="538"/>
    </location>
</feature>
<name>A0A317D3P1_9ACTN</name>
<keyword evidence="1" id="KW-0472">Membrane</keyword>
<keyword evidence="1" id="KW-0812">Transmembrane</keyword>
<proteinExistence type="predicted"/>
<evidence type="ECO:0000313" key="3">
    <source>
        <dbReference type="Proteomes" id="UP000245410"/>
    </source>
</evidence>
<feature type="transmembrane region" description="Helical" evidence="1">
    <location>
        <begin position="401"/>
        <end position="422"/>
    </location>
</feature>
<keyword evidence="3" id="KW-1185">Reference proteome</keyword>
<dbReference type="RefSeq" id="WP_109818838.1">
    <property type="nucleotide sequence ID" value="NZ_QGKR01000226.1"/>
</dbReference>
<feature type="transmembrane region" description="Helical" evidence="1">
    <location>
        <begin position="143"/>
        <end position="166"/>
    </location>
</feature>
<feature type="transmembrane region" description="Helical" evidence="1">
    <location>
        <begin position="442"/>
        <end position="464"/>
    </location>
</feature>